<name>A0A7W7R6Q8_KITKI</name>
<sequence>MDRDTVDKSGPADGRAALRAANAIPEERILDAAYQLLLTIGMQRITMADIARQAGVSRATLYRRWGGVREVLGTLTTRVWTELAESAFPLAQAPDGRAHVVDGVTRLVAAIRVHPLLRKIIELDPDFLTPYLLKRRGTNTNHQLAMLEVGLRAGIADGSIRAGDPALLARAVLLTAWSFTLTGPVFVDAPEGAGEAVDRLDDELRVLLDRYLAPEAPSSPLNP</sequence>
<evidence type="ECO:0000259" key="3">
    <source>
        <dbReference type="PROSITE" id="PS50977"/>
    </source>
</evidence>
<gene>
    <name evidence="4" type="ORF">FHR34_005372</name>
</gene>
<reference evidence="4 5" key="1">
    <citation type="submission" date="2020-08" db="EMBL/GenBank/DDBJ databases">
        <title>Sequencing the genomes of 1000 actinobacteria strains.</title>
        <authorList>
            <person name="Klenk H.-P."/>
        </authorList>
    </citation>
    <scope>NUCLEOTIDE SEQUENCE [LARGE SCALE GENOMIC DNA]</scope>
    <source>
        <strain evidence="4 5">DSM 41654</strain>
    </source>
</reference>
<dbReference type="Gene3D" id="1.10.357.10">
    <property type="entry name" value="Tetracycline Repressor, domain 2"/>
    <property type="match status" value="1"/>
</dbReference>
<keyword evidence="1 2" id="KW-0238">DNA-binding</keyword>
<dbReference type="InterPro" id="IPR001647">
    <property type="entry name" value="HTH_TetR"/>
</dbReference>
<evidence type="ECO:0000256" key="1">
    <source>
        <dbReference type="ARBA" id="ARBA00023125"/>
    </source>
</evidence>
<feature type="DNA-binding region" description="H-T-H motif" evidence="2">
    <location>
        <begin position="46"/>
        <end position="65"/>
    </location>
</feature>
<dbReference type="PROSITE" id="PS50977">
    <property type="entry name" value="HTH_TETR_2"/>
    <property type="match status" value="1"/>
</dbReference>
<dbReference type="EMBL" id="JACHJV010000001">
    <property type="protein sequence ID" value="MBB4926379.1"/>
    <property type="molecule type" value="Genomic_DNA"/>
</dbReference>
<dbReference type="PANTHER" id="PTHR30055">
    <property type="entry name" value="HTH-TYPE TRANSCRIPTIONAL REGULATOR RUTR"/>
    <property type="match status" value="1"/>
</dbReference>
<dbReference type="AlphaFoldDB" id="A0A7W7R6Q8"/>
<dbReference type="RefSeq" id="WP_221521646.1">
    <property type="nucleotide sequence ID" value="NZ_JACHJV010000001.1"/>
</dbReference>
<comment type="caution">
    <text evidence="4">The sequence shown here is derived from an EMBL/GenBank/DDBJ whole genome shotgun (WGS) entry which is preliminary data.</text>
</comment>
<dbReference type="Pfam" id="PF00440">
    <property type="entry name" value="TetR_N"/>
    <property type="match status" value="1"/>
</dbReference>
<evidence type="ECO:0000256" key="2">
    <source>
        <dbReference type="PROSITE-ProRule" id="PRU00335"/>
    </source>
</evidence>
<dbReference type="InterPro" id="IPR009057">
    <property type="entry name" value="Homeodomain-like_sf"/>
</dbReference>
<dbReference type="InterPro" id="IPR050109">
    <property type="entry name" value="HTH-type_TetR-like_transc_reg"/>
</dbReference>
<organism evidence="4 5">
    <name type="scientific">Kitasatospora kifunensis</name>
    <name type="common">Streptomyces kifunensis</name>
    <dbReference type="NCBI Taxonomy" id="58351"/>
    <lineage>
        <taxon>Bacteria</taxon>
        <taxon>Bacillati</taxon>
        <taxon>Actinomycetota</taxon>
        <taxon>Actinomycetes</taxon>
        <taxon>Kitasatosporales</taxon>
        <taxon>Streptomycetaceae</taxon>
        <taxon>Kitasatospora</taxon>
    </lineage>
</organism>
<protein>
    <submittedName>
        <fullName evidence="4">AcrR family transcriptional regulator</fullName>
    </submittedName>
</protein>
<dbReference type="PANTHER" id="PTHR30055:SF153">
    <property type="entry name" value="HTH-TYPE TRANSCRIPTIONAL REPRESSOR RV3405C"/>
    <property type="match status" value="1"/>
</dbReference>
<evidence type="ECO:0000313" key="4">
    <source>
        <dbReference type="EMBL" id="MBB4926379.1"/>
    </source>
</evidence>
<proteinExistence type="predicted"/>
<dbReference type="PRINTS" id="PR00455">
    <property type="entry name" value="HTHTETR"/>
</dbReference>
<feature type="domain" description="HTH tetR-type" evidence="3">
    <location>
        <begin position="23"/>
        <end position="83"/>
    </location>
</feature>
<keyword evidence="5" id="KW-1185">Reference proteome</keyword>
<dbReference type="Proteomes" id="UP000540506">
    <property type="component" value="Unassembled WGS sequence"/>
</dbReference>
<dbReference type="GO" id="GO:0003700">
    <property type="term" value="F:DNA-binding transcription factor activity"/>
    <property type="evidence" value="ECO:0007669"/>
    <property type="project" value="TreeGrafter"/>
</dbReference>
<accession>A0A7W7R6Q8</accession>
<dbReference type="GO" id="GO:0000976">
    <property type="term" value="F:transcription cis-regulatory region binding"/>
    <property type="evidence" value="ECO:0007669"/>
    <property type="project" value="TreeGrafter"/>
</dbReference>
<dbReference type="SUPFAM" id="SSF46689">
    <property type="entry name" value="Homeodomain-like"/>
    <property type="match status" value="1"/>
</dbReference>
<dbReference type="Gene3D" id="1.10.10.60">
    <property type="entry name" value="Homeodomain-like"/>
    <property type="match status" value="1"/>
</dbReference>
<evidence type="ECO:0000313" key="5">
    <source>
        <dbReference type="Proteomes" id="UP000540506"/>
    </source>
</evidence>